<keyword evidence="1" id="KW-0808">Transferase</keyword>
<dbReference type="STRING" id="1503961.SAMN05421736_11288"/>
<keyword evidence="1" id="KW-0489">Methyltransferase</keyword>
<dbReference type="InterPro" id="IPR029063">
    <property type="entry name" value="SAM-dependent_MTases_sf"/>
</dbReference>
<dbReference type="Pfam" id="PF11599">
    <property type="entry name" value="AviRa"/>
    <property type="match status" value="1"/>
</dbReference>
<name>A0A1H3SVU9_9BACI</name>
<evidence type="ECO:0000313" key="1">
    <source>
        <dbReference type="EMBL" id="SDZ42223.1"/>
    </source>
</evidence>
<keyword evidence="2" id="KW-1185">Reference proteome</keyword>
<accession>A0A1H3SVU9</accession>
<dbReference type="SUPFAM" id="SSF53335">
    <property type="entry name" value="S-adenosyl-L-methionine-dependent methyltransferases"/>
    <property type="match status" value="1"/>
</dbReference>
<dbReference type="GO" id="GO:0032259">
    <property type="term" value="P:methylation"/>
    <property type="evidence" value="ECO:0007669"/>
    <property type="project" value="UniProtKB-KW"/>
</dbReference>
<gene>
    <name evidence="1" type="ORF">SAMN05421736_11288</name>
</gene>
<dbReference type="Gene3D" id="3.40.50.150">
    <property type="entry name" value="Vaccinia Virus protein VP39"/>
    <property type="match status" value="1"/>
</dbReference>
<evidence type="ECO:0000313" key="2">
    <source>
        <dbReference type="Proteomes" id="UP000198935"/>
    </source>
</evidence>
<dbReference type="GO" id="GO:0008168">
    <property type="term" value="F:methyltransferase activity"/>
    <property type="evidence" value="ECO:0007669"/>
    <property type="project" value="UniProtKB-KW"/>
</dbReference>
<dbReference type="EMBL" id="FNPI01000012">
    <property type="protein sequence ID" value="SDZ42223.1"/>
    <property type="molecule type" value="Genomic_DNA"/>
</dbReference>
<dbReference type="OrthoDB" id="3576210at2"/>
<protein>
    <submittedName>
        <fullName evidence="1">rRNA methyltransferase AviRa</fullName>
    </submittedName>
</protein>
<sequence length="242" mass="28054">MKFKYEVEKKDHRDFSSGRVLINAPQTPAFPVRIASEIMSRCLSYINSNDCISIYDPCCGGAHLLTVIGFLYREKIERVYGTEIDIKAVGYAKRNLNLLTSNGLFQRKKNILQNYNKFGKVSHLEALQSVKRLISTTLDSNHIKDIQCLDWDITSSKPPVFRNINIVITDLPYGNMAIWKGTKNMNPIEQMLKNVYYTLDLNNAVVSIICDKNQKVEHEWFEQVKRLKHGKRQFTFLRPVKY</sequence>
<organism evidence="1 2">
    <name type="scientific">Evansella caseinilytica</name>
    <dbReference type="NCBI Taxonomy" id="1503961"/>
    <lineage>
        <taxon>Bacteria</taxon>
        <taxon>Bacillati</taxon>
        <taxon>Bacillota</taxon>
        <taxon>Bacilli</taxon>
        <taxon>Bacillales</taxon>
        <taxon>Bacillaceae</taxon>
        <taxon>Evansella</taxon>
    </lineage>
</organism>
<dbReference type="Proteomes" id="UP000198935">
    <property type="component" value="Unassembled WGS sequence"/>
</dbReference>
<dbReference type="Gene3D" id="1.10.287.540">
    <property type="entry name" value="Helix hairpin bin"/>
    <property type="match status" value="1"/>
</dbReference>
<proteinExistence type="predicted"/>
<dbReference type="InterPro" id="IPR024268">
    <property type="entry name" value="AviRa"/>
</dbReference>
<reference evidence="2" key="1">
    <citation type="submission" date="2016-10" db="EMBL/GenBank/DDBJ databases">
        <authorList>
            <person name="Varghese N."/>
            <person name="Submissions S."/>
        </authorList>
    </citation>
    <scope>NUCLEOTIDE SEQUENCE [LARGE SCALE GENOMIC DNA]</scope>
    <source>
        <strain evidence="2">SP</strain>
    </source>
</reference>
<dbReference type="AlphaFoldDB" id="A0A1H3SVU9"/>